<name>A0AAV6VDL2_9ARAC</name>
<evidence type="ECO:0000313" key="5">
    <source>
        <dbReference type="EMBL" id="KAG8194000.1"/>
    </source>
</evidence>
<accession>A0AAV6VDL2</accession>
<dbReference type="GO" id="GO:0045087">
    <property type="term" value="P:innate immune response"/>
    <property type="evidence" value="ECO:0007669"/>
    <property type="project" value="TreeGrafter"/>
</dbReference>
<protein>
    <recommendedName>
        <fullName evidence="4">Spaetzle domain-containing protein</fullName>
    </recommendedName>
</protein>
<dbReference type="GO" id="GO:0005121">
    <property type="term" value="F:Toll binding"/>
    <property type="evidence" value="ECO:0007669"/>
    <property type="project" value="TreeGrafter"/>
</dbReference>
<keyword evidence="6" id="KW-1185">Reference proteome</keyword>
<dbReference type="SUPFAM" id="SSF57501">
    <property type="entry name" value="Cystine-knot cytokines"/>
    <property type="match status" value="1"/>
</dbReference>
<keyword evidence="3" id="KW-0325">Glycoprotein</keyword>
<comment type="caution">
    <text evidence="5">The sequence shown here is derived from an EMBL/GenBank/DDBJ whole genome shotgun (WGS) entry which is preliminary data.</text>
</comment>
<gene>
    <name evidence="5" type="ORF">JTE90_003601</name>
</gene>
<proteinExistence type="predicted"/>
<keyword evidence="2" id="KW-1015">Disulfide bond</keyword>
<evidence type="ECO:0000259" key="4">
    <source>
        <dbReference type="Pfam" id="PF16077"/>
    </source>
</evidence>
<dbReference type="EMBL" id="JAFNEN010000111">
    <property type="protein sequence ID" value="KAG8194000.1"/>
    <property type="molecule type" value="Genomic_DNA"/>
</dbReference>
<dbReference type="GO" id="GO:0021556">
    <property type="term" value="P:central nervous system formation"/>
    <property type="evidence" value="ECO:0007669"/>
    <property type="project" value="TreeGrafter"/>
</dbReference>
<dbReference type="Pfam" id="PF16077">
    <property type="entry name" value="Spaetzle"/>
    <property type="match status" value="1"/>
</dbReference>
<evidence type="ECO:0000256" key="3">
    <source>
        <dbReference type="ARBA" id="ARBA00023180"/>
    </source>
</evidence>
<dbReference type="PANTHER" id="PTHR23199:SF12">
    <property type="entry name" value="NEUROTROPHIN 1-RELATED"/>
    <property type="match status" value="1"/>
</dbReference>
<dbReference type="GO" id="GO:0008083">
    <property type="term" value="F:growth factor activity"/>
    <property type="evidence" value="ECO:0007669"/>
    <property type="project" value="TreeGrafter"/>
</dbReference>
<dbReference type="AlphaFoldDB" id="A0AAV6VDL2"/>
<dbReference type="Gene3D" id="2.10.90.10">
    <property type="entry name" value="Cystine-knot cytokines"/>
    <property type="match status" value="1"/>
</dbReference>
<dbReference type="InterPro" id="IPR029034">
    <property type="entry name" value="Cystine-knot_cytokine"/>
</dbReference>
<keyword evidence="1" id="KW-0732">Signal</keyword>
<dbReference type="Proteomes" id="UP000827092">
    <property type="component" value="Unassembled WGS sequence"/>
</dbReference>
<sequence>MPYTFMMVLSPRFRYGILPMPDSEEQDWSPRNKGEVVYDMEDLVGSSGGHVTVIKAHAGPMPKIVKARKVMSGGKSKAMKAIFVEPTQIEAKRVHVMKADVESVMATKGELLGGEPMTVYGSKAKAAPVSVQKGVVTKGGKDEDWAASSLHFTKADPPHEEEERSMRGDEGHPELHCGGTHDLGWCDLGESYPRAEVSQIMEVCEDLVSRMYVEVPEDPDDMEDIASYSLSRNISGGGKPQWPQWRSAAPDMKRSLCDVKRNVIRPSFAQDVKGKWHVIIQTDAFLQRIALEVCKKPGGGCSRRDLCSSSQSQCVQRYSYQQLISFDPESAETCPYVRLYKFPTSCVCRMT</sequence>
<dbReference type="InterPro" id="IPR032104">
    <property type="entry name" value="Spaetzle"/>
</dbReference>
<feature type="domain" description="Spaetzle" evidence="4">
    <location>
        <begin position="255"/>
        <end position="350"/>
    </location>
</feature>
<dbReference type="InterPro" id="IPR052444">
    <property type="entry name" value="Spz/Toll_ligand-like"/>
</dbReference>
<reference evidence="5 6" key="1">
    <citation type="journal article" date="2022" name="Nat. Ecol. Evol.">
        <title>A masculinizing supergene underlies an exaggerated male reproductive morph in a spider.</title>
        <authorList>
            <person name="Hendrickx F."/>
            <person name="De Corte Z."/>
            <person name="Sonet G."/>
            <person name="Van Belleghem S.M."/>
            <person name="Kostlbacher S."/>
            <person name="Vangestel C."/>
        </authorList>
    </citation>
    <scope>NUCLEOTIDE SEQUENCE [LARGE SCALE GENOMIC DNA]</scope>
    <source>
        <strain evidence="5">W744_W776</strain>
    </source>
</reference>
<dbReference type="PANTHER" id="PTHR23199">
    <property type="entry name" value="NEUROTROPHIN 1-RELATED"/>
    <property type="match status" value="1"/>
</dbReference>
<dbReference type="GO" id="GO:0005615">
    <property type="term" value="C:extracellular space"/>
    <property type="evidence" value="ECO:0007669"/>
    <property type="project" value="UniProtKB-ARBA"/>
</dbReference>
<evidence type="ECO:0000313" key="6">
    <source>
        <dbReference type="Proteomes" id="UP000827092"/>
    </source>
</evidence>
<organism evidence="5 6">
    <name type="scientific">Oedothorax gibbosus</name>
    <dbReference type="NCBI Taxonomy" id="931172"/>
    <lineage>
        <taxon>Eukaryota</taxon>
        <taxon>Metazoa</taxon>
        <taxon>Ecdysozoa</taxon>
        <taxon>Arthropoda</taxon>
        <taxon>Chelicerata</taxon>
        <taxon>Arachnida</taxon>
        <taxon>Araneae</taxon>
        <taxon>Araneomorphae</taxon>
        <taxon>Entelegynae</taxon>
        <taxon>Araneoidea</taxon>
        <taxon>Linyphiidae</taxon>
        <taxon>Erigoninae</taxon>
        <taxon>Oedothorax</taxon>
    </lineage>
</organism>
<evidence type="ECO:0000256" key="2">
    <source>
        <dbReference type="ARBA" id="ARBA00023157"/>
    </source>
</evidence>
<evidence type="ECO:0000256" key="1">
    <source>
        <dbReference type="ARBA" id="ARBA00022729"/>
    </source>
</evidence>